<gene>
    <name evidence="1" type="ORF">SDC9_106319</name>
</gene>
<reference evidence="1" key="1">
    <citation type="submission" date="2019-08" db="EMBL/GenBank/DDBJ databases">
        <authorList>
            <person name="Kucharzyk K."/>
            <person name="Murdoch R.W."/>
            <person name="Higgins S."/>
            <person name="Loffler F."/>
        </authorList>
    </citation>
    <scope>NUCLEOTIDE SEQUENCE</scope>
</reference>
<organism evidence="1">
    <name type="scientific">bioreactor metagenome</name>
    <dbReference type="NCBI Taxonomy" id="1076179"/>
    <lineage>
        <taxon>unclassified sequences</taxon>
        <taxon>metagenomes</taxon>
        <taxon>ecological metagenomes</taxon>
    </lineage>
</organism>
<comment type="caution">
    <text evidence="1">The sequence shown here is derived from an EMBL/GenBank/DDBJ whole genome shotgun (WGS) entry which is preliminary data.</text>
</comment>
<sequence>MPETSVLMKLIDEQKPEFMYSLHNAGFGGTYWYITYELKEIWEKLHLASAKQQIPLSLGEPEAPYMIQFAPAIFKMTGSQDAYDYDEKYADEPAETLMVAGTSSDDYAKKYGTCCLVTELPYFYSPKIASAKRMGFARKEAMRQGAEIKLANWRKIEDLYALYKTDVSSDNPFAKMLNMMIKLRDSSYKSMLKFIESKPEFNDECKESEAFDNIEITKFYALLGWGLAVRGAEHERDKRQGSEYQRLEKIVQQIDAAMKVMADDVEASIAYSVVPIKKLVSIQLESGMIVADQLRQRRQRDV</sequence>
<dbReference type="SUPFAM" id="SSF53187">
    <property type="entry name" value="Zn-dependent exopeptidases"/>
    <property type="match status" value="1"/>
</dbReference>
<dbReference type="AlphaFoldDB" id="A0A645B210"/>
<accession>A0A645B210</accession>
<dbReference type="EMBL" id="VSSQ01017312">
    <property type="protein sequence ID" value="MPM59475.1"/>
    <property type="molecule type" value="Genomic_DNA"/>
</dbReference>
<proteinExistence type="predicted"/>
<evidence type="ECO:0008006" key="2">
    <source>
        <dbReference type="Google" id="ProtNLM"/>
    </source>
</evidence>
<protein>
    <recommendedName>
        <fullName evidence="2">Peptidase M14 carboxypeptidase A domain-containing protein</fullName>
    </recommendedName>
</protein>
<evidence type="ECO:0000313" key="1">
    <source>
        <dbReference type="EMBL" id="MPM59475.1"/>
    </source>
</evidence>
<name>A0A645B210_9ZZZZ</name>